<organism evidence="1 2">
    <name type="scientific">Thalictrum thalictroides</name>
    <name type="common">Rue-anemone</name>
    <name type="synonym">Anemone thalictroides</name>
    <dbReference type="NCBI Taxonomy" id="46969"/>
    <lineage>
        <taxon>Eukaryota</taxon>
        <taxon>Viridiplantae</taxon>
        <taxon>Streptophyta</taxon>
        <taxon>Embryophyta</taxon>
        <taxon>Tracheophyta</taxon>
        <taxon>Spermatophyta</taxon>
        <taxon>Magnoliopsida</taxon>
        <taxon>Ranunculales</taxon>
        <taxon>Ranunculaceae</taxon>
        <taxon>Thalictroideae</taxon>
        <taxon>Thalictrum</taxon>
    </lineage>
</organism>
<evidence type="ECO:0000313" key="1">
    <source>
        <dbReference type="EMBL" id="KAF5201764.1"/>
    </source>
</evidence>
<evidence type="ECO:0000313" key="2">
    <source>
        <dbReference type="Proteomes" id="UP000554482"/>
    </source>
</evidence>
<dbReference type="Proteomes" id="UP000554482">
    <property type="component" value="Unassembled WGS sequence"/>
</dbReference>
<gene>
    <name evidence="1" type="ORF">FRX31_008650</name>
</gene>
<name>A0A7J6WWF9_THATH</name>
<dbReference type="OrthoDB" id="1912561at2759"/>
<reference evidence="1 2" key="1">
    <citation type="submission" date="2020-06" db="EMBL/GenBank/DDBJ databases">
        <title>Transcriptomic and genomic resources for Thalictrum thalictroides and T. hernandezii: Facilitating candidate gene discovery in an emerging model plant lineage.</title>
        <authorList>
            <person name="Arias T."/>
            <person name="Riano-Pachon D.M."/>
            <person name="Di Stilio V.S."/>
        </authorList>
    </citation>
    <scope>NUCLEOTIDE SEQUENCE [LARGE SCALE GENOMIC DNA]</scope>
    <source>
        <strain evidence="2">cv. WT478/WT964</strain>
        <tissue evidence="1">Leaves</tissue>
    </source>
</reference>
<accession>A0A7J6WWF9</accession>
<protein>
    <submittedName>
        <fullName evidence="1">Uncharacterized protein</fullName>
    </submittedName>
</protein>
<dbReference type="AlphaFoldDB" id="A0A7J6WWF9"/>
<keyword evidence="2" id="KW-1185">Reference proteome</keyword>
<sequence>MGIKGISDALAATNTPVVDSNLLLHTLFGLGVDYESFVTSIYTQCVKHTQTLSSSLLFDPTFHELQSSRFINLSIRRIIDY</sequence>
<proteinExistence type="predicted"/>
<dbReference type="EMBL" id="JABWDY010008987">
    <property type="protein sequence ID" value="KAF5201764.1"/>
    <property type="molecule type" value="Genomic_DNA"/>
</dbReference>
<comment type="caution">
    <text evidence="1">The sequence shown here is derived from an EMBL/GenBank/DDBJ whole genome shotgun (WGS) entry which is preliminary data.</text>
</comment>